<evidence type="ECO:0000313" key="2">
    <source>
        <dbReference type="Proteomes" id="UP000095544"/>
    </source>
</evidence>
<dbReference type="AlphaFoldDB" id="A0A174BW67"/>
<reference evidence="1 2" key="1">
    <citation type="submission" date="2015-09" db="EMBL/GenBank/DDBJ databases">
        <authorList>
            <consortium name="Pathogen Informatics"/>
        </authorList>
    </citation>
    <scope>NUCLEOTIDE SEQUENCE [LARGE SCALE GENOMIC DNA]</scope>
    <source>
        <strain evidence="1 2">2789STDY5834876</strain>
    </source>
</reference>
<dbReference type="EMBL" id="CYZU01000008">
    <property type="protein sequence ID" value="CUO05322.1"/>
    <property type="molecule type" value="Genomic_DNA"/>
</dbReference>
<dbReference type="RefSeq" id="WP_055151842.1">
    <property type="nucleotide sequence ID" value="NZ_CYZU01000008.1"/>
</dbReference>
<evidence type="ECO:0000313" key="1">
    <source>
        <dbReference type="EMBL" id="CUO05322.1"/>
    </source>
</evidence>
<organism evidence="1 2">
    <name type="scientific">Faecalicatena contorta</name>
    <dbReference type="NCBI Taxonomy" id="39482"/>
    <lineage>
        <taxon>Bacteria</taxon>
        <taxon>Bacillati</taxon>
        <taxon>Bacillota</taxon>
        <taxon>Clostridia</taxon>
        <taxon>Lachnospirales</taxon>
        <taxon>Lachnospiraceae</taxon>
        <taxon>Faecalicatena</taxon>
    </lineage>
</organism>
<gene>
    <name evidence="1" type="ORF">ERS852491_01149</name>
</gene>
<name>A0A174BW67_9FIRM</name>
<proteinExistence type="predicted"/>
<protein>
    <submittedName>
        <fullName evidence="1">Uncharacterized protein</fullName>
    </submittedName>
</protein>
<dbReference type="OrthoDB" id="2067170at2"/>
<dbReference type="Proteomes" id="UP000095544">
    <property type="component" value="Unassembled WGS sequence"/>
</dbReference>
<accession>A0A174BW67</accession>
<sequence length="216" mass="25696">MRSYIDVKDCIKLGARNMTAAIAKINGKEYNIQFTKQRTGFGEKLFLVCPKCGSRRTKLYLYGDGLLCRECYPFPVYDRIKNVSIGSYNYISYRMLGLARRERIPIKFPFHYLEYEKPKYKQFDKWHMTITKLQALENMRNQAIFFGKKYSRATINSIFEERNLYLYVCDLYDLELYFYDWDVGFLKYPGNEPEVKPTGIMSQASKYQRAVLGRHR</sequence>